<dbReference type="EMBL" id="JAVFWL010000006">
    <property type="protein sequence ID" value="KAK6765433.1"/>
    <property type="molecule type" value="Genomic_DNA"/>
</dbReference>
<accession>A0ABR1ES44</accession>
<proteinExistence type="predicted"/>
<evidence type="ECO:0000313" key="2">
    <source>
        <dbReference type="Proteomes" id="UP001303046"/>
    </source>
</evidence>
<protein>
    <submittedName>
        <fullName evidence="1">Uncharacterized protein</fullName>
    </submittedName>
</protein>
<dbReference type="Proteomes" id="UP001303046">
    <property type="component" value="Unassembled WGS sequence"/>
</dbReference>
<evidence type="ECO:0000313" key="1">
    <source>
        <dbReference type="EMBL" id="KAK6765433.1"/>
    </source>
</evidence>
<organism evidence="1 2">
    <name type="scientific">Necator americanus</name>
    <name type="common">Human hookworm</name>
    <dbReference type="NCBI Taxonomy" id="51031"/>
    <lineage>
        <taxon>Eukaryota</taxon>
        <taxon>Metazoa</taxon>
        <taxon>Ecdysozoa</taxon>
        <taxon>Nematoda</taxon>
        <taxon>Chromadorea</taxon>
        <taxon>Rhabditida</taxon>
        <taxon>Rhabditina</taxon>
        <taxon>Rhabditomorpha</taxon>
        <taxon>Strongyloidea</taxon>
        <taxon>Ancylostomatidae</taxon>
        <taxon>Bunostominae</taxon>
        <taxon>Necator</taxon>
    </lineage>
</organism>
<name>A0ABR1ES44_NECAM</name>
<comment type="caution">
    <text evidence="1">The sequence shown here is derived from an EMBL/GenBank/DDBJ whole genome shotgun (WGS) entry which is preliminary data.</text>
</comment>
<gene>
    <name evidence="1" type="primary">Necator_chrX.g25544</name>
    <name evidence="1" type="ORF">RB195_025378</name>
</gene>
<reference evidence="1 2" key="1">
    <citation type="submission" date="2023-08" db="EMBL/GenBank/DDBJ databases">
        <title>A Necator americanus chromosomal reference genome.</title>
        <authorList>
            <person name="Ilik V."/>
            <person name="Petrzelkova K.J."/>
            <person name="Pardy F."/>
            <person name="Fuh T."/>
            <person name="Niatou-Singa F.S."/>
            <person name="Gouil Q."/>
            <person name="Baker L."/>
            <person name="Ritchie M.E."/>
            <person name="Jex A.R."/>
            <person name="Gazzola D."/>
            <person name="Li H."/>
            <person name="Toshio Fujiwara R."/>
            <person name="Zhan B."/>
            <person name="Aroian R.V."/>
            <person name="Pafco B."/>
            <person name="Schwarz E.M."/>
        </authorList>
    </citation>
    <scope>NUCLEOTIDE SEQUENCE [LARGE SCALE GENOMIC DNA]</scope>
    <source>
        <strain evidence="1 2">Aroian</strain>
        <tissue evidence="1">Whole animal</tissue>
    </source>
</reference>
<keyword evidence="2" id="KW-1185">Reference proteome</keyword>
<sequence length="137" mass="15922">MVSKTWVLRKQEENAMSIIERSIERVMLGVSCIEEEIRSSVLCQLSKIRDEIEFAMESKIRWPLHVNNTRDVSNWVAPDTIHTTARLATYSILFVSYKKRETTWRRSHAIGTNRSRTARANRERAGVKVIKVSKVMC</sequence>